<organism evidence="2">
    <name type="scientific">Enterobacter cloacae</name>
    <dbReference type="NCBI Taxonomy" id="550"/>
    <lineage>
        <taxon>Bacteria</taxon>
        <taxon>Pseudomonadati</taxon>
        <taxon>Pseudomonadota</taxon>
        <taxon>Gammaproteobacteria</taxon>
        <taxon>Enterobacterales</taxon>
        <taxon>Enterobacteriaceae</taxon>
        <taxon>Enterobacter</taxon>
        <taxon>Enterobacter cloacae complex</taxon>
    </lineage>
</organism>
<dbReference type="AlphaFoldDB" id="A0A6B9XW08"/>
<dbReference type="PANTHER" id="PTHR22916:SF3">
    <property type="entry name" value="UDP-GLCNAC:BETAGAL BETA-1,3-N-ACETYLGLUCOSAMINYLTRANSFERASE-LIKE PROTEIN 1"/>
    <property type="match status" value="1"/>
</dbReference>
<protein>
    <submittedName>
        <fullName evidence="2">Putative glycosyltransferase EpsJ</fullName>
    </submittedName>
</protein>
<proteinExistence type="predicted"/>
<keyword evidence="2" id="KW-0808">Transferase</keyword>
<name>A0A6B9XW08_ENTCL</name>
<dbReference type="SUPFAM" id="SSF53448">
    <property type="entry name" value="Nucleotide-diphospho-sugar transferases"/>
    <property type="match status" value="1"/>
</dbReference>
<dbReference type="PANTHER" id="PTHR22916">
    <property type="entry name" value="GLYCOSYLTRANSFERASE"/>
    <property type="match status" value="1"/>
</dbReference>
<dbReference type="Gene3D" id="3.90.550.10">
    <property type="entry name" value="Spore Coat Polysaccharide Biosynthesis Protein SpsA, Chain A"/>
    <property type="match status" value="1"/>
</dbReference>
<feature type="domain" description="Glycosyltransferase 2-like" evidence="1">
    <location>
        <begin position="4"/>
        <end position="109"/>
    </location>
</feature>
<accession>A0A6B9XW08</accession>
<evidence type="ECO:0000259" key="1">
    <source>
        <dbReference type="Pfam" id="PF00535"/>
    </source>
</evidence>
<dbReference type="CDD" id="cd00761">
    <property type="entry name" value="Glyco_tranf_GTA_type"/>
    <property type="match status" value="1"/>
</dbReference>
<dbReference type="Pfam" id="PF00535">
    <property type="entry name" value="Glycos_transf_2"/>
    <property type="match status" value="1"/>
</dbReference>
<dbReference type="EMBL" id="MK595734">
    <property type="protein sequence ID" value="QHR93320.1"/>
    <property type="molecule type" value="Genomic_DNA"/>
</dbReference>
<sequence length="288" mass="32893">MSVSVITPVYNRANLIDKLFFSLKDQTSQAFEWIIVDDGSTDNLKEIVSDFKRQASFKINYTYKSNGGKHTALNEGIPLAEYEWVFIVDSDDTLPTNAIAVVNEKIKNIKELTCKGLVFLKAYESTKAVIGDINSLNKVNSNQFAGVKGDKAIIFRRDSFIENKFPTCVGENFLTEAYLWNRILEKGYFQCWNEVIYYAEYLEGGLTSNYKNLLKKNPVGTLSFVLSNLNLNEIGLNIYKQSAFHFLPICDSLNIKILFKKVNSRVFFIFMLCLTYTYIKSKVKGIIK</sequence>
<dbReference type="GO" id="GO:0016758">
    <property type="term" value="F:hexosyltransferase activity"/>
    <property type="evidence" value="ECO:0007669"/>
    <property type="project" value="UniProtKB-ARBA"/>
</dbReference>
<dbReference type="InterPro" id="IPR029044">
    <property type="entry name" value="Nucleotide-diphossugar_trans"/>
</dbReference>
<evidence type="ECO:0000313" key="2">
    <source>
        <dbReference type="EMBL" id="QHR93320.1"/>
    </source>
</evidence>
<dbReference type="InterPro" id="IPR001173">
    <property type="entry name" value="Glyco_trans_2-like"/>
</dbReference>
<reference evidence="2" key="1">
    <citation type="submission" date="2019-03" db="EMBL/GenBank/DDBJ databases">
        <title>Genetic characterization of the O-antigen and development of a molecular serotyping scheme for Enterobacter cloacae.</title>
        <authorList>
            <person name="Li Y."/>
            <person name="Huang J."/>
            <person name="Wang X."/>
            <person name="Xu C."/>
            <person name="Han T."/>
            <person name="Guo X."/>
        </authorList>
    </citation>
    <scope>NUCLEOTIDE SEQUENCE</scope>
    <source>
        <strain evidence="2">NCTC 11591</strain>
    </source>
</reference>